<dbReference type="PATRIC" id="fig|1423769.4.peg.209"/>
<dbReference type="SUPFAM" id="SSF158560">
    <property type="entry name" value="BH3980-like"/>
    <property type="match status" value="1"/>
</dbReference>
<gene>
    <name evidence="1" type="ORF">FD01_GL000192</name>
</gene>
<organism evidence="1 2">
    <name type="scientific">Lacticaseibacillus manihotivorans DSM 13343 = JCM 12514</name>
    <dbReference type="NCBI Taxonomy" id="1423769"/>
    <lineage>
        <taxon>Bacteria</taxon>
        <taxon>Bacillati</taxon>
        <taxon>Bacillota</taxon>
        <taxon>Bacilli</taxon>
        <taxon>Lactobacillales</taxon>
        <taxon>Lactobacillaceae</taxon>
        <taxon>Lacticaseibacillus</taxon>
    </lineage>
</organism>
<dbReference type="AlphaFoldDB" id="A0A0R1QZ77"/>
<keyword evidence="2" id="KW-1185">Reference proteome</keyword>
<dbReference type="EMBL" id="AZEU01000091">
    <property type="protein sequence ID" value="KRL47882.1"/>
    <property type="molecule type" value="Genomic_DNA"/>
</dbReference>
<proteinExistence type="predicted"/>
<accession>A0A0R1QZ77</accession>
<dbReference type="OrthoDB" id="1711122at2"/>
<dbReference type="InterPro" id="IPR008316">
    <property type="entry name" value="UCP029876"/>
</dbReference>
<sequence length="120" mass="12814">MVSFWNTITGNDMSADLKAYAKRIDQLPAGYPEAWAQMQAALMSGMNVSASFTGRDLMPVFAGLVDYLEEAAGDGLLIDDALGTDPASFATQAANANGIPLLLEKMGAQLNRHVHLKLGR</sequence>
<protein>
    <recommendedName>
        <fullName evidence="3">DUF1048 domain-containing protein</fullName>
    </recommendedName>
</protein>
<dbReference type="RefSeq" id="WP_056962864.1">
    <property type="nucleotide sequence ID" value="NZ_AZEU01000091.1"/>
</dbReference>
<dbReference type="Pfam" id="PF06304">
    <property type="entry name" value="DUF1048"/>
    <property type="match status" value="1"/>
</dbReference>
<name>A0A0R1QZ77_9LACO</name>
<evidence type="ECO:0008006" key="3">
    <source>
        <dbReference type="Google" id="ProtNLM"/>
    </source>
</evidence>
<evidence type="ECO:0000313" key="1">
    <source>
        <dbReference type="EMBL" id="KRL47882.1"/>
    </source>
</evidence>
<dbReference type="Gene3D" id="1.10.1900.10">
    <property type="entry name" value="c-terminal domain of poly(a) binding protein"/>
    <property type="match status" value="1"/>
</dbReference>
<reference evidence="1 2" key="1">
    <citation type="journal article" date="2015" name="Genome Announc.">
        <title>Expanding the biotechnology potential of lactobacilli through comparative genomics of 213 strains and associated genera.</title>
        <authorList>
            <person name="Sun Z."/>
            <person name="Harris H.M."/>
            <person name="McCann A."/>
            <person name="Guo C."/>
            <person name="Argimon S."/>
            <person name="Zhang W."/>
            <person name="Yang X."/>
            <person name="Jeffery I.B."/>
            <person name="Cooney J.C."/>
            <person name="Kagawa T.F."/>
            <person name="Liu W."/>
            <person name="Song Y."/>
            <person name="Salvetti E."/>
            <person name="Wrobel A."/>
            <person name="Rasinkangas P."/>
            <person name="Parkhill J."/>
            <person name="Rea M.C."/>
            <person name="O'Sullivan O."/>
            <person name="Ritari J."/>
            <person name="Douillard F.P."/>
            <person name="Paul Ross R."/>
            <person name="Yang R."/>
            <person name="Briner A.E."/>
            <person name="Felis G.E."/>
            <person name="de Vos W.M."/>
            <person name="Barrangou R."/>
            <person name="Klaenhammer T.R."/>
            <person name="Caufield P.W."/>
            <person name="Cui Y."/>
            <person name="Zhang H."/>
            <person name="O'Toole P.W."/>
        </authorList>
    </citation>
    <scope>NUCLEOTIDE SEQUENCE [LARGE SCALE GENOMIC DNA]</scope>
    <source>
        <strain evidence="1 2">DSM 13343</strain>
    </source>
</reference>
<comment type="caution">
    <text evidence="1">The sequence shown here is derived from an EMBL/GenBank/DDBJ whole genome shotgun (WGS) entry which is preliminary data.</text>
</comment>
<dbReference type="Proteomes" id="UP000051790">
    <property type="component" value="Unassembled WGS sequence"/>
</dbReference>
<evidence type="ECO:0000313" key="2">
    <source>
        <dbReference type="Proteomes" id="UP000051790"/>
    </source>
</evidence>